<dbReference type="Gene3D" id="3.40.50.300">
    <property type="entry name" value="P-loop containing nucleotide triphosphate hydrolases"/>
    <property type="match status" value="2"/>
</dbReference>
<accession>A0A4R8L4Z2</accession>
<dbReference type="InterPro" id="IPR050107">
    <property type="entry name" value="ABC_carbohydrate_import_ATPase"/>
</dbReference>
<keyword evidence="4" id="KW-0762">Sugar transport</keyword>
<evidence type="ECO:0000256" key="4">
    <source>
        <dbReference type="ARBA" id="ARBA00022597"/>
    </source>
</evidence>
<keyword evidence="7 9" id="KW-0067">ATP-binding</keyword>
<reference evidence="9 10" key="1">
    <citation type="submission" date="2019-03" db="EMBL/GenBank/DDBJ databases">
        <title>Genomic Encyclopedia of Type Strains, Phase III (KMG-III): the genomes of soil and plant-associated and newly described type strains.</title>
        <authorList>
            <person name="Whitman W."/>
        </authorList>
    </citation>
    <scope>NUCLEOTIDE SEQUENCE [LARGE SCALE GENOMIC DNA]</scope>
    <source>
        <strain evidence="9 10">LMG 29544</strain>
    </source>
</reference>
<dbReference type="InterPro" id="IPR003593">
    <property type="entry name" value="AAA+_ATPase"/>
</dbReference>
<evidence type="ECO:0000313" key="9">
    <source>
        <dbReference type="EMBL" id="TDY37697.1"/>
    </source>
</evidence>
<gene>
    <name evidence="9" type="ORF">BX592_1367</name>
</gene>
<dbReference type="RefSeq" id="WP_134197026.1">
    <property type="nucleotide sequence ID" value="NZ_JBHLUW010000067.1"/>
</dbReference>
<dbReference type="CDD" id="cd03215">
    <property type="entry name" value="ABC_Carb_Monos_II"/>
    <property type="match status" value="1"/>
</dbReference>
<evidence type="ECO:0000256" key="5">
    <source>
        <dbReference type="ARBA" id="ARBA00022737"/>
    </source>
</evidence>
<dbReference type="EMBL" id="SORE01000036">
    <property type="protein sequence ID" value="TDY37697.1"/>
    <property type="molecule type" value="Genomic_DNA"/>
</dbReference>
<keyword evidence="1" id="KW-0813">Transport</keyword>
<evidence type="ECO:0000256" key="6">
    <source>
        <dbReference type="ARBA" id="ARBA00022741"/>
    </source>
</evidence>
<dbReference type="Pfam" id="PF00005">
    <property type="entry name" value="ABC_tran"/>
    <property type="match status" value="2"/>
</dbReference>
<name>A0A4R8L4Z2_9BURK</name>
<keyword evidence="10" id="KW-1185">Reference proteome</keyword>
<dbReference type="PROSITE" id="PS00211">
    <property type="entry name" value="ABC_TRANSPORTER_1"/>
    <property type="match status" value="1"/>
</dbReference>
<comment type="caution">
    <text evidence="9">The sequence shown here is derived from an EMBL/GenBank/DDBJ whole genome shotgun (WGS) entry which is preliminary data.</text>
</comment>
<keyword evidence="3" id="KW-0997">Cell inner membrane</keyword>
<dbReference type="SUPFAM" id="SSF52540">
    <property type="entry name" value="P-loop containing nucleoside triphosphate hydrolases"/>
    <property type="match status" value="2"/>
</dbReference>
<evidence type="ECO:0000313" key="10">
    <source>
        <dbReference type="Proteomes" id="UP000295509"/>
    </source>
</evidence>
<feature type="domain" description="ABC transporter" evidence="8">
    <location>
        <begin position="250"/>
        <end position="491"/>
    </location>
</feature>
<dbReference type="GO" id="GO:0016887">
    <property type="term" value="F:ATP hydrolysis activity"/>
    <property type="evidence" value="ECO:0007669"/>
    <property type="project" value="InterPro"/>
</dbReference>
<dbReference type="PANTHER" id="PTHR43790">
    <property type="entry name" value="CARBOHYDRATE TRANSPORT ATP-BINDING PROTEIN MG119-RELATED"/>
    <property type="match status" value="1"/>
</dbReference>
<dbReference type="CDD" id="cd03216">
    <property type="entry name" value="ABC_Carb_Monos_I"/>
    <property type="match status" value="1"/>
</dbReference>
<proteinExistence type="predicted"/>
<keyword evidence="5" id="KW-0677">Repeat</keyword>
<dbReference type="SMART" id="SM00382">
    <property type="entry name" value="AAA"/>
    <property type="match status" value="2"/>
</dbReference>
<evidence type="ECO:0000256" key="3">
    <source>
        <dbReference type="ARBA" id="ARBA00022519"/>
    </source>
</evidence>
<feature type="domain" description="ABC transporter" evidence="8">
    <location>
        <begin position="3"/>
        <end position="240"/>
    </location>
</feature>
<sequence>MTLIAEHINKRFGSTVALRDVSIALAPNEVHALVGENGAGKSTLLRILAGAEQPDDGAMRLADAQYAPHDTREAERHGVALVHQEITINPSLTVAENIFIDRLGRFTRYGFMQRKALERAAQQVLDSFDAGIQASAGLGRLDLGQWKCIEIARALSHEPRILFLDEATAFLGHREVDALLKAIHTLKARGLSVAFVSHHLSEVTEVADRLTILKDGGLAGSANVADISSAEIHARMVGRDISGHVFPPKAQRPPAAVVLGVQDVSVAGRLDEVCLNVHGGEIVGIAGLKGSGGEALLELAMGVVAPQRGTLTLGASAYAPKHPAAAWRAGVAYLPGDRTGEGLISDFSVLDNVVMARPPRRIGWFDAREARRNAAHLGARLKIKAAHPDIACRTLSGGNLQKVVLAKCLHVAPRLLLLNNPTRGVDIGARIEIYRVIRSLADEGVAVLLVSDDLPELIGLSDRLAVMRGGRVEHTFAAGDTPDETTIVRHMT</sequence>
<keyword evidence="2" id="KW-1003">Cell membrane</keyword>
<keyword evidence="6" id="KW-0547">Nucleotide-binding</keyword>
<organism evidence="9 10">
    <name type="scientific">Paraburkholderia rhizosphaerae</name>
    <dbReference type="NCBI Taxonomy" id="480658"/>
    <lineage>
        <taxon>Bacteria</taxon>
        <taxon>Pseudomonadati</taxon>
        <taxon>Pseudomonadota</taxon>
        <taxon>Betaproteobacteria</taxon>
        <taxon>Burkholderiales</taxon>
        <taxon>Burkholderiaceae</taxon>
        <taxon>Paraburkholderia</taxon>
    </lineage>
</organism>
<evidence type="ECO:0000256" key="7">
    <source>
        <dbReference type="ARBA" id="ARBA00022840"/>
    </source>
</evidence>
<dbReference type="PROSITE" id="PS50893">
    <property type="entry name" value="ABC_TRANSPORTER_2"/>
    <property type="match status" value="2"/>
</dbReference>
<dbReference type="GO" id="GO:0005524">
    <property type="term" value="F:ATP binding"/>
    <property type="evidence" value="ECO:0007669"/>
    <property type="project" value="UniProtKB-KW"/>
</dbReference>
<dbReference type="InterPro" id="IPR003439">
    <property type="entry name" value="ABC_transporter-like_ATP-bd"/>
</dbReference>
<dbReference type="OrthoDB" id="9053867at2"/>
<dbReference type="AlphaFoldDB" id="A0A4R8L4Z2"/>
<dbReference type="InterPro" id="IPR017871">
    <property type="entry name" value="ABC_transporter-like_CS"/>
</dbReference>
<dbReference type="InterPro" id="IPR027417">
    <property type="entry name" value="P-loop_NTPase"/>
</dbReference>
<dbReference type="Proteomes" id="UP000295509">
    <property type="component" value="Unassembled WGS sequence"/>
</dbReference>
<evidence type="ECO:0000259" key="8">
    <source>
        <dbReference type="PROSITE" id="PS50893"/>
    </source>
</evidence>
<keyword evidence="3" id="KW-0472">Membrane</keyword>
<evidence type="ECO:0000256" key="1">
    <source>
        <dbReference type="ARBA" id="ARBA00022448"/>
    </source>
</evidence>
<evidence type="ECO:0000256" key="2">
    <source>
        <dbReference type="ARBA" id="ARBA00022475"/>
    </source>
</evidence>
<dbReference type="PANTHER" id="PTHR43790:SF9">
    <property type="entry name" value="GALACTOFURANOSE TRANSPORTER ATP-BINDING PROTEIN YTFR"/>
    <property type="match status" value="1"/>
</dbReference>
<protein>
    <submittedName>
        <fullName evidence="9">Ribose transport system ATP-binding protein/rhamnose transport system ATP-binding protein</fullName>
    </submittedName>
</protein>